<gene>
    <name evidence="2" type="ORF">OA50_04459</name>
</gene>
<evidence type="ECO:0000256" key="1">
    <source>
        <dbReference type="SAM" id="MobiDB-lite"/>
    </source>
</evidence>
<dbReference type="OrthoDB" id="8448033at2"/>
<name>A0A0B3RWG9_9RHOB</name>
<dbReference type="Proteomes" id="UP000030960">
    <property type="component" value="Unassembled WGS sequence"/>
</dbReference>
<evidence type="ECO:0000313" key="3">
    <source>
        <dbReference type="Proteomes" id="UP000030960"/>
    </source>
</evidence>
<dbReference type="EMBL" id="JSUQ01000020">
    <property type="protein sequence ID" value="KHQ51088.1"/>
    <property type="molecule type" value="Genomic_DNA"/>
</dbReference>
<organism evidence="2 3">
    <name type="scientific">Mameliella alba</name>
    <dbReference type="NCBI Taxonomy" id="561184"/>
    <lineage>
        <taxon>Bacteria</taxon>
        <taxon>Pseudomonadati</taxon>
        <taxon>Pseudomonadota</taxon>
        <taxon>Alphaproteobacteria</taxon>
        <taxon>Rhodobacterales</taxon>
        <taxon>Roseobacteraceae</taxon>
        <taxon>Mameliella</taxon>
    </lineage>
</organism>
<dbReference type="RefSeq" id="WP_043145277.1">
    <property type="nucleotide sequence ID" value="NZ_JSUQ01000020.1"/>
</dbReference>
<feature type="compositionally biased region" description="Polar residues" evidence="1">
    <location>
        <begin position="11"/>
        <end position="25"/>
    </location>
</feature>
<feature type="region of interest" description="Disordered" evidence="1">
    <location>
        <begin position="1"/>
        <end position="25"/>
    </location>
</feature>
<evidence type="ECO:0000313" key="2">
    <source>
        <dbReference type="EMBL" id="KHQ51088.1"/>
    </source>
</evidence>
<sequence length="308" mass="31537">MTRSKWDEVQETLTSGNSGGSFTVSYPTGREAADYQGGTEHILLGQSFRQLKAEYNEFSLTFGASNITVTMNTNVTGPAGETVTLMLDRAEADARVVDGGTDLASATKMNAMEVVEIDLGAPITADVDGVCTTELLGAAGAIPIDGARATDGVATLDVPRNITLTVATTDHSGLTITVTGTDEYGATVVEDITGPNNNTVSGKKAFKTVTAVESDGAIATNGISVGFGDVLGLPVFMAEAGDKVYEKEDGATATAGTFVAGVQTTPSATTGDVRGTYDPNSAADGSKVFKVGIAVRNTAYKGATQYSG</sequence>
<protein>
    <submittedName>
        <fullName evidence="2">Uncharacterized protein</fullName>
    </submittedName>
</protein>
<keyword evidence="3" id="KW-1185">Reference proteome</keyword>
<proteinExistence type="predicted"/>
<reference evidence="2 3" key="1">
    <citation type="submission" date="2014-10" db="EMBL/GenBank/DDBJ databases">
        <title>Genome sequence of Ponticoccus sp. strain UMTAT08 isolated from clonal culture of toxic dinoflagellate Alexandrium tamiyavanichii.</title>
        <authorList>
            <person name="Gan H.Y."/>
            <person name="Muhd D.-D."/>
            <person name="Mohd Noor M.E."/>
            <person name="Yeong Y.S."/>
            <person name="Usup G."/>
        </authorList>
    </citation>
    <scope>NUCLEOTIDE SEQUENCE [LARGE SCALE GENOMIC DNA]</scope>
    <source>
        <strain evidence="2 3">UMTAT08</strain>
    </source>
</reference>
<comment type="caution">
    <text evidence="2">The sequence shown here is derived from an EMBL/GenBank/DDBJ whole genome shotgun (WGS) entry which is preliminary data.</text>
</comment>
<accession>A0A0B3RWG9</accession>
<dbReference type="AlphaFoldDB" id="A0A0B3RWG9"/>